<evidence type="ECO:0000313" key="4">
    <source>
        <dbReference type="EMBL" id="NLF89757.1"/>
    </source>
</evidence>
<keyword evidence="1" id="KW-0175">Coiled coil</keyword>
<evidence type="ECO:0000256" key="3">
    <source>
        <dbReference type="SAM" id="Phobius"/>
    </source>
</evidence>
<feature type="transmembrane region" description="Helical" evidence="3">
    <location>
        <begin position="62"/>
        <end position="84"/>
    </location>
</feature>
<feature type="non-terminal residue" evidence="4">
    <location>
        <position position="183"/>
    </location>
</feature>
<protein>
    <recommendedName>
        <fullName evidence="6">Cell division protein FtsL</fullName>
    </recommendedName>
</protein>
<reference evidence="4 5" key="1">
    <citation type="journal article" date="2020" name="Biotechnol. Biofuels">
        <title>New insights from the biogas microbiome by comprehensive genome-resolved metagenomics of nearly 1600 species originating from multiple anaerobic digesters.</title>
        <authorList>
            <person name="Campanaro S."/>
            <person name="Treu L."/>
            <person name="Rodriguez-R L.M."/>
            <person name="Kovalovszki A."/>
            <person name="Ziels R.M."/>
            <person name="Maus I."/>
            <person name="Zhu X."/>
            <person name="Kougias P.G."/>
            <person name="Basile A."/>
            <person name="Luo G."/>
            <person name="Schluter A."/>
            <person name="Konstantinidis K.T."/>
            <person name="Angelidaki I."/>
        </authorList>
    </citation>
    <scope>NUCLEOTIDE SEQUENCE [LARGE SCALE GENOMIC DNA]</scope>
    <source>
        <strain evidence="4">AS06rmzACSIP_235</strain>
    </source>
</reference>
<name>A0A847H748_9CORY</name>
<evidence type="ECO:0000313" key="5">
    <source>
        <dbReference type="Proteomes" id="UP000523614"/>
    </source>
</evidence>
<dbReference type="EMBL" id="JAAYYP010000005">
    <property type="protein sequence ID" value="NLF89757.1"/>
    <property type="molecule type" value="Genomic_DNA"/>
</dbReference>
<feature type="compositionally biased region" description="Polar residues" evidence="2">
    <location>
        <begin position="1"/>
        <end position="11"/>
    </location>
</feature>
<evidence type="ECO:0008006" key="6">
    <source>
        <dbReference type="Google" id="ProtNLM"/>
    </source>
</evidence>
<evidence type="ECO:0000256" key="1">
    <source>
        <dbReference type="SAM" id="Coils"/>
    </source>
</evidence>
<sequence>MGASRDFTSTAVLERGQRTRTVPPQTPLPRRSRPIPPPSRLGSRQVVSVRGRRVAEVKRTTLLAKLVSLSIMLAIAGVAVAMWLSGVSTQQTFQMQVLQSQDRQLSNQLETLNRDLENVRSSAEIARRAGELGMAVPSQPGILAVQENGDIVEQRPADPATSPIIDVNGAPVRPGQASSDPDA</sequence>
<gene>
    <name evidence="4" type="ORF">GX570_00180</name>
</gene>
<proteinExistence type="predicted"/>
<accession>A0A847H748</accession>
<keyword evidence="3" id="KW-1133">Transmembrane helix</keyword>
<organism evidence="4 5">
    <name type="scientific">Corynebacterium marinum</name>
    <dbReference type="NCBI Taxonomy" id="349751"/>
    <lineage>
        <taxon>Bacteria</taxon>
        <taxon>Bacillati</taxon>
        <taxon>Actinomycetota</taxon>
        <taxon>Actinomycetes</taxon>
        <taxon>Mycobacteriales</taxon>
        <taxon>Corynebacteriaceae</taxon>
        <taxon>Corynebacterium</taxon>
    </lineage>
</organism>
<feature type="region of interest" description="Disordered" evidence="2">
    <location>
        <begin position="153"/>
        <end position="183"/>
    </location>
</feature>
<feature type="coiled-coil region" evidence="1">
    <location>
        <begin position="95"/>
        <end position="129"/>
    </location>
</feature>
<evidence type="ECO:0000256" key="2">
    <source>
        <dbReference type="SAM" id="MobiDB-lite"/>
    </source>
</evidence>
<keyword evidence="3" id="KW-0812">Transmembrane</keyword>
<keyword evidence="3" id="KW-0472">Membrane</keyword>
<dbReference type="Proteomes" id="UP000523614">
    <property type="component" value="Unassembled WGS sequence"/>
</dbReference>
<dbReference type="AlphaFoldDB" id="A0A847H748"/>
<feature type="region of interest" description="Disordered" evidence="2">
    <location>
        <begin position="1"/>
        <end position="43"/>
    </location>
</feature>
<comment type="caution">
    <text evidence="4">The sequence shown here is derived from an EMBL/GenBank/DDBJ whole genome shotgun (WGS) entry which is preliminary data.</text>
</comment>